<dbReference type="SUPFAM" id="SSF53335">
    <property type="entry name" value="S-adenosyl-L-methionine-dependent methyltransferases"/>
    <property type="match status" value="1"/>
</dbReference>
<proteinExistence type="predicted"/>
<dbReference type="InterPro" id="IPR029063">
    <property type="entry name" value="SAM-dependent_MTases_sf"/>
</dbReference>
<keyword evidence="3" id="KW-0489">Methyltransferase</keyword>
<protein>
    <submittedName>
        <fullName evidence="3">Class I SAM-dependent methyltransferase</fullName>
        <ecNumber evidence="3">2.1.1.222</ecNumber>
        <ecNumber evidence="3">2.1.1.64</ecNumber>
    </submittedName>
</protein>
<dbReference type="Gene3D" id="3.40.50.150">
    <property type="entry name" value="Vaccinia Virus protein VP39"/>
    <property type="match status" value="1"/>
</dbReference>
<dbReference type="RefSeq" id="WP_390252452.1">
    <property type="nucleotide sequence ID" value="NZ_JBHSDT010000008.1"/>
</dbReference>
<organism evidence="3 4">
    <name type="scientific">Gracilibacillus xinjiangensis</name>
    <dbReference type="NCBI Taxonomy" id="1193282"/>
    <lineage>
        <taxon>Bacteria</taxon>
        <taxon>Bacillati</taxon>
        <taxon>Bacillota</taxon>
        <taxon>Bacilli</taxon>
        <taxon>Bacillales</taxon>
        <taxon>Bacillaceae</taxon>
        <taxon>Gracilibacillus</taxon>
    </lineage>
</organism>
<sequence length="200" mass="24121">MTDKKKSMEEVHNYWVRKSAPESYLIHQERSEFLLEYLQKYVHPNAQILELGCNVGRNLQTLYQNNYKKLTGIEISKQAVEKLQTTFPELAKTMNLIHSPIEDWIKNVKTYHYDLVFTMAVLEHIHPDSEWVFEHIARISREYIITIEDENTTNWRLFPRNYQAIFEKYGFEQLEENDCNKADLDKYRLRIFKRIIRAFP</sequence>
<dbReference type="EC" id="2.1.1.222" evidence="3"/>
<evidence type="ECO:0000313" key="4">
    <source>
        <dbReference type="Proteomes" id="UP001595882"/>
    </source>
</evidence>
<accession>A0ABV8WY39</accession>
<dbReference type="PANTHER" id="PTHR43861">
    <property type="entry name" value="TRANS-ACONITATE 2-METHYLTRANSFERASE-RELATED"/>
    <property type="match status" value="1"/>
</dbReference>
<dbReference type="GO" id="GO:0032259">
    <property type="term" value="P:methylation"/>
    <property type="evidence" value="ECO:0007669"/>
    <property type="project" value="UniProtKB-KW"/>
</dbReference>
<dbReference type="GO" id="GO:0102208">
    <property type="term" value="F:2-polyprenyl-6-hydroxyphenol methylase activity"/>
    <property type="evidence" value="ECO:0007669"/>
    <property type="project" value="UniProtKB-EC"/>
</dbReference>
<reference evidence="4" key="1">
    <citation type="journal article" date="2019" name="Int. J. Syst. Evol. Microbiol.">
        <title>The Global Catalogue of Microorganisms (GCM) 10K type strain sequencing project: providing services to taxonomists for standard genome sequencing and annotation.</title>
        <authorList>
            <consortium name="The Broad Institute Genomics Platform"/>
            <consortium name="The Broad Institute Genome Sequencing Center for Infectious Disease"/>
            <person name="Wu L."/>
            <person name="Ma J."/>
        </authorList>
    </citation>
    <scope>NUCLEOTIDE SEQUENCE [LARGE SCALE GENOMIC DNA]</scope>
    <source>
        <strain evidence="4">CCUG 37865</strain>
    </source>
</reference>
<keyword evidence="4" id="KW-1185">Reference proteome</keyword>
<name>A0ABV8WY39_9BACI</name>
<evidence type="ECO:0000256" key="1">
    <source>
        <dbReference type="ARBA" id="ARBA00022679"/>
    </source>
</evidence>
<keyword evidence="1 3" id="KW-0808">Transferase</keyword>
<evidence type="ECO:0000259" key="2">
    <source>
        <dbReference type="Pfam" id="PF13649"/>
    </source>
</evidence>
<comment type="caution">
    <text evidence="3">The sequence shown here is derived from an EMBL/GenBank/DDBJ whole genome shotgun (WGS) entry which is preliminary data.</text>
</comment>
<dbReference type="InterPro" id="IPR041698">
    <property type="entry name" value="Methyltransf_25"/>
</dbReference>
<feature type="domain" description="Methyltransferase" evidence="2">
    <location>
        <begin position="48"/>
        <end position="140"/>
    </location>
</feature>
<dbReference type="GO" id="GO:0061542">
    <property type="term" value="F:3-demethylubiquinol 3-O-methyltransferase activity"/>
    <property type="evidence" value="ECO:0007669"/>
    <property type="project" value="UniProtKB-EC"/>
</dbReference>
<dbReference type="EMBL" id="JBHSDT010000008">
    <property type="protein sequence ID" value="MFC4403913.1"/>
    <property type="molecule type" value="Genomic_DNA"/>
</dbReference>
<dbReference type="Proteomes" id="UP001595882">
    <property type="component" value="Unassembled WGS sequence"/>
</dbReference>
<evidence type="ECO:0000313" key="3">
    <source>
        <dbReference type="EMBL" id="MFC4403913.1"/>
    </source>
</evidence>
<dbReference type="EC" id="2.1.1.64" evidence="3"/>
<dbReference type="CDD" id="cd02440">
    <property type="entry name" value="AdoMet_MTases"/>
    <property type="match status" value="1"/>
</dbReference>
<gene>
    <name evidence="3" type="ORF">ACFOY7_12620</name>
</gene>
<dbReference type="Pfam" id="PF13649">
    <property type="entry name" value="Methyltransf_25"/>
    <property type="match status" value="1"/>
</dbReference>